<organism evidence="11">
    <name type="scientific">Eucalyptus grandis</name>
    <name type="common">Flooded gum</name>
    <dbReference type="NCBI Taxonomy" id="71139"/>
    <lineage>
        <taxon>Eukaryota</taxon>
        <taxon>Viridiplantae</taxon>
        <taxon>Streptophyta</taxon>
        <taxon>Embryophyta</taxon>
        <taxon>Tracheophyta</taxon>
        <taxon>Spermatophyta</taxon>
        <taxon>Magnoliopsida</taxon>
        <taxon>eudicotyledons</taxon>
        <taxon>Gunneridae</taxon>
        <taxon>Pentapetalae</taxon>
        <taxon>rosids</taxon>
        <taxon>malvids</taxon>
        <taxon>Myrtales</taxon>
        <taxon>Myrtaceae</taxon>
        <taxon>Myrtoideae</taxon>
        <taxon>Eucalypteae</taxon>
        <taxon>Eucalyptus</taxon>
    </lineage>
</organism>
<dbReference type="STRING" id="71139.A0A059C9U4"/>
<keyword evidence="7" id="KW-0927">Auxin signaling pathway</keyword>
<dbReference type="Pfam" id="PF03547">
    <property type="entry name" value="Mem_trans"/>
    <property type="match status" value="1"/>
</dbReference>
<evidence type="ECO:0000256" key="7">
    <source>
        <dbReference type="ARBA" id="ARBA00023294"/>
    </source>
</evidence>
<evidence type="ECO:0000256" key="10">
    <source>
        <dbReference type="SAM" id="Phobius"/>
    </source>
</evidence>
<gene>
    <name evidence="11" type="ORF">EUGRSUZ_E03440</name>
</gene>
<keyword evidence="5 10" id="KW-1133">Transmembrane helix</keyword>
<evidence type="ECO:0000256" key="3">
    <source>
        <dbReference type="ARBA" id="ARBA00022692"/>
    </source>
</evidence>
<dbReference type="PANTHER" id="PTHR31651:SF41">
    <property type="entry name" value="PROTEIN PIN-LIKES 3-LIKE ISOFORM X1"/>
    <property type="match status" value="1"/>
</dbReference>
<dbReference type="GO" id="GO:0080162">
    <property type="term" value="P:endoplasmic reticulum to cytosol auxin transport"/>
    <property type="evidence" value="ECO:0007669"/>
    <property type="project" value="InterPro"/>
</dbReference>
<dbReference type="EMBL" id="KK198757">
    <property type="protein sequence ID" value="KCW74715.1"/>
    <property type="molecule type" value="Genomic_DNA"/>
</dbReference>
<proteinExistence type="inferred from homology"/>
<sequence length="188" mass="20226">MGVLDLFIVALMPVLKVLLVTAVGSLLAMERVNLLGRDAKQHVNNLTRTPRHLQSLVIGCCAAGNLGNLLLIILPAVCTETNSPFGDSSTCSTYGEAYASLSMAIGAVYIWCYVYPLMRISAEKRAEETDPKDSTASLNADEVISGGLPEIITEPLLASEDSPSPMDCVSQDEICQTRFEGKTKVLDF</sequence>
<dbReference type="GO" id="GO:0009734">
    <property type="term" value="P:auxin-activated signaling pathway"/>
    <property type="evidence" value="ECO:0007669"/>
    <property type="project" value="UniProtKB-KW"/>
</dbReference>
<evidence type="ECO:0000256" key="4">
    <source>
        <dbReference type="ARBA" id="ARBA00022824"/>
    </source>
</evidence>
<dbReference type="InterPro" id="IPR004776">
    <property type="entry name" value="Mem_transp_PIN-like"/>
</dbReference>
<dbReference type="InParanoid" id="A0A059C9U4"/>
<keyword evidence="6 10" id="KW-0472">Membrane</keyword>
<name>A0A059C9U4_EUCGR</name>
<dbReference type="GO" id="GO:0005789">
    <property type="term" value="C:endoplasmic reticulum membrane"/>
    <property type="evidence" value="ECO:0007669"/>
    <property type="project" value="UniProtKB-SubCell"/>
</dbReference>
<feature type="transmembrane region" description="Helical" evidence="10">
    <location>
        <begin position="6"/>
        <end position="28"/>
    </location>
</feature>
<keyword evidence="2" id="KW-0813">Transport</keyword>
<dbReference type="Gramene" id="KCW74715">
    <property type="protein sequence ID" value="KCW74715"/>
    <property type="gene ID" value="EUGRSUZ_E03440"/>
</dbReference>
<comment type="function">
    <text evidence="8">Involved in cellular auxin homeostasis by regulating auxin metabolism. Regulates intracellular auxin accumulation at the endoplasmic reticulum and thus auxin availability for nuclear auxin signaling.</text>
</comment>
<accession>A0A059C9U4</accession>
<evidence type="ECO:0000256" key="1">
    <source>
        <dbReference type="ARBA" id="ARBA00004477"/>
    </source>
</evidence>
<comment type="subcellular location">
    <subcellularLocation>
        <location evidence="1">Endoplasmic reticulum membrane</location>
        <topology evidence="1">Multi-pass membrane protein</topology>
    </subcellularLocation>
</comment>
<keyword evidence="4" id="KW-0256">Endoplasmic reticulum</keyword>
<evidence type="ECO:0000256" key="9">
    <source>
        <dbReference type="ARBA" id="ARBA00025752"/>
    </source>
</evidence>
<feature type="transmembrane region" description="Helical" evidence="10">
    <location>
        <begin position="56"/>
        <end position="77"/>
    </location>
</feature>
<keyword evidence="3 10" id="KW-0812">Transmembrane</keyword>
<evidence type="ECO:0000256" key="8">
    <source>
        <dbReference type="ARBA" id="ARBA00025100"/>
    </source>
</evidence>
<comment type="similarity">
    <text evidence="9">Belongs to the auxin efflux carrier (TC 2.A.69.2) family.</text>
</comment>
<dbReference type="PANTHER" id="PTHR31651">
    <property type="match status" value="1"/>
</dbReference>
<dbReference type="InterPro" id="IPR045033">
    <property type="entry name" value="PILS1/3/4/5/7"/>
</dbReference>
<reference evidence="11" key="1">
    <citation type="submission" date="2013-07" db="EMBL/GenBank/DDBJ databases">
        <title>The genome of Eucalyptus grandis.</title>
        <authorList>
            <person name="Schmutz J."/>
            <person name="Hayes R."/>
            <person name="Myburg A."/>
            <person name="Tuskan G."/>
            <person name="Grattapaglia D."/>
            <person name="Rokhsar D.S."/>
        </authorList>
    </citation>
    <scope>NUCLEOTIDE SEQUENCE</scope>
    <source>
        <tissue evidence="11">Leaf extractions</tissue>
    </source>
</reference>
<evidence type="ECO:0000313" key="11">
    <source>
        <dbReference type="EMBL" id="KCW74715.1"/>
    </source>
</evidence>
<evidence type="ECO:0000256" key="5">
    <source>
        <dbReference type="ARBA" id="ARBA00022989"/>
    </source>
</evidence>
<evidence type="ECO:0000256" key="2">
    <source>
        <dbReference type="ARBA" id="ARBA00022448"/>
    </source>
</evidence>
<evidence type="ECO:0000256" key="6">
    <source>
        <dbReference type="ARBA" id="ARBA00023136"/>
    </source>
</evidence>
<feature type="transmembrane region" description="Helical" evidence="10">
    <location>
        <begin position="97"/>
        <end position="115"/>
    </location>
</feature>
<dbReference type="AlphaFoldDB" id="A0A059C9U4"/>
<protein>
    <submittedName>
        <fullName evidence="11">Uncharacterized protein</fullName>
    </submittedName>
</protein>